<dbReference type="EMBL" id="SDEE01000198">
    <property type="protein sequence ID" value="RXW19491.1"/>
    <property type="molecule type" value="Genomic_DNA"/>
</dbReference>
<comment type="caution">
    <text evidence="1">The sequence shown here is derived from an EMBL/GenBank/DDBJ whole genome shotgun (WGS) entry which is preliminary data.</text>
</comment>
<evidence type="ECO:0000313" key="2">
    <source>
        <dbReference type="Proteomes" id="UP000290288"/>
    </source>
</evidence>
<evidence type="ECO:0000313" key="1">
    <source>
        <dbReference type="EMBL" id="RXW19491.1"/>
    </source>
</evidence>
<gene>
    <name evidence="1" type="ORF">EST38_g6356</name>
</gene>
<dbReference type="AlphaFoldDB" id="A0A4Q2DK23"/>
<name>A0A4Q2DK23_9AGAR</name>
<protein>
    <submittedName>
        <fullName evidence="1">Uncharacterized protein</fullName>
    </submittedName>
</protein>
<keyword evidence="2" id="KW-1185">Reference proteome</keyword>
<dbReference type="Proteomes" id="UP000290288">
    <property type="component" value="Unassembled WGS sequence"/>
</dbReference>
<proteinExistence type="predicted"/>
<sequence>MLATPEGTVPYTADEEESSTCYYKVLSHPAPYLLLSSFMEVQDSPITT</sequence>
<reference evidence="1 2" key="1">
    <citation type="submission" date="2019-01" db="EMBL/GenBank/DDBJ databases">
        <title>Draft genome sequence of Psathyrella aberdarensis IHI B618.</title>
        <authorList>
            <person name="Buettner E."/>
            <person name="Kellner H."/>
        </authorList>
    </citation>
    <scope>NUCLEOTIDE SEQUENCE [LARGE SCALE GENOMIC DNA]</scope>
    <source>
        <strain evidence="1 2">IHI B618</strain>
    </source>
</reference>
<organism evidence="1 2">
    <name type="scientific">Candolleomyces aberdarensis</name>
    <dbReference type="NCBI Taxonomy" id="2316362"/>
    <lineage>
        <taxon>Eukaryota</taxon>
        <taxon>Fungi</taxon>
        <taxon>Dikarya</taxon>
        <taxon>Basidiomycota</taxon>
        <taxon>Agaricomycotina</taxon>
        <taxon>Agaricomycetes</taxon>
        <taxon>Agaricomycetidae</taxon>
        <taxon>Agaricales</taxon>
        <taxon>Agaricineae</taxon>
        <taxon>Psathyrellaceae</taxon>
        <taxon>Candolleomyces</taxon>
    </lineage>
</organism>
<accession>A0A4Q2DK23</accession>